<protein>
    <submittedName>
        <fullName evidence="2">Uncharacterized protein</fullName>
    </submittedName>
</protein>
<gene>
    <name evidence="2" type="ORF">AXG93_4424s1000</name>
</gene>
<accession>A0A176VX17</accession>
<feature type="region of interest" description="Disordered" evidence="1">
    <location>
        <begin position="67"/>
        <end position="89"/>
    </location>
</feature>
<keyword evidence="3" id="KW-1185">Reference proteome</keyword>
<reference evidence="2" key="1">
    <citation type="submission" date="2016-03" db="EMBL/GenBank/DDBJ databases">
        <title>Mechanisms controlling the formation of the plant cell surface in tip-growing cells are functionally conserved among land plants.</title>
        <authorList>
            <person name="Honkanen S."/>
            <person name="Jones V.A."/>
            <person name="Morieri G."/>
            <person name="Champion C."/>
            <person name="Hetherington A.J."/>
            <person name="Kelly S."/>
            <person name="Saint-Marcoux D."/>
            <person name="Proust H."/>
            <person name="Prescott H."/>
            <person name="Dolan L."/>
        </authorList>
    </citation>
    <scope>NUCLEOTIDE SEQUENCE [LARGE SCALE GENOMIC DNA]</scope>
    <source>
        <tissue evidence="2">Whole gametophyte</tissue>
    </source>
</reference>
<comment type="caution">
    <text evidence="2">The sequence shown here is derived from an EMBL/GenBank/DDBJ whole genome shotgun (WGS) entry which is preliminary data.</text>
</comment>
<dbReference type="AlphaFoldDB" id="A0A176VX17"/>
<dbReference type="EMBL" id="LVLJ01002491">
    <property type="protein sequence ID" value="OAE24695.1"/>
    <property type="molecule type" value="Genomic_DNA"/>
</dbReference>
<evidence type="ECO:0000256" key="1">
    <source>
        <dbReference type="SAM" id="MobiDB-lite"/>
    </source>
</evidence>
<sequence>MRSQKSHKRMEKAEEAYRHLRDETTNGLIRLRRRTLLRRSAFGGSGKDKEVGGRRVFATSAFGGRRLQQSAFSDTQAENNFGRNQRNQD</sequence>
<evidence type="ECO:0000313" key="2">
    <source>
        <dbReference type="EMBL" id="OAE24695.1"/>
    </source>
</evidence>
<name>A0A176VX17_MARPO</name>
<evidence type="ECO:0000313" key="3">
    <source>
        <dbReference type="Proteomes" id="UP000077202"/>
    </source>
</evidence>
<dbReference type="Proteomes" id="UP000077202">
    <property type="component" value="Unassembled WGS sequence"/>
</dbReference>
<proteinExistence type="predicted"/>
<organism evidence="2 3">
    <name type="scientific">Marchantia polymorpha subsp. ruderalis</name>
    <dbReference type="NCBI Taxonomy" id="1480154"/>
    <lineage>
        <taxon>Eukaryota</taxon>
        <taxon>Viridiplantae</taxon>
        <taxon>Streptophyta</taxon>
        <taxon>Embryophyta</taxon>
        <taxon>Marchantiophyta</taxon>
        <taxon>Marchantiopsida</taxon>
        <taxon>Marchantiidae</taxon>
        <taxon>Marchantiales</taxon>
        <taxon>Marchantiaceae</taxon>
        <taxon>Marchantia</taxon>
    </lineage>
</organism>